<keyword evidence="5" id="KW-1185">Reference proteome</keyword>
<gene>
    <name evidence="3" type="ORF">I303_08021</name>
    <name evidence="4" type="ORF">I303_108030</name>
</gene>
<dbReference type="VEuPathDB" id="FungiDB:I303_08021"/>
<proteinExistence type="predicted"/>
<reference evidence="3" key="1">
    <citation type="submission" date="2013-07" db="EMBL/GenBank/DDBJ databases">
        <title>The Genome Sequence of Cryptococcus dejecticola CBS10117.</title>
        <authorList>
            <consortium name="The Broad Institute Genome Sequencing Platform"/>
            <person name="Cuomo C."/>
            <person name="Litvintseva A."/>
            <person name="Chen Y."/>
            <person name="Heitman J."/>
            <person name="Sun S."/>
            <person name="Springer D."/>
            <person name="Dromer F."/>
            <person name="Young S.K."/>
            <person name="Zeng Q."/>
            <person name="Gargeya S."/>
            <person name="Fitzgerald M."/>
            <person name="Abouelleil A."/>
            <person name="Alvarado L."/>
            <person name="Berlin A.M."/>
            <person name="Chapman S.B."/>
            <person name="Dewar J."/>
            <person name="Goldberg J."/>
            <person name="Griggs A."/>
            <person name="Gujja S."/>
            <person name="Hansen M."/>
            <person name="Howarth C."/>
            <person name="Imamovic A."/>
            <person name="Larimer J."/>
            <person name="McCowan C."/>
            <person name="Murphy C."/>
            <person name="Pearson M."/>
            <person name="Priest M."/>
            <person name="Roberts A."/>
            <person name="Saif S."/>
            <person name="Shea T."/>
            <person name="Sykes S."/>
            <person name="Wortman J."/>
            <person name="Nusbaum C."/>
            <person name="Birren B."/>
        </authorList>
    </citation>
    <scope>NUCLEOTIDE SEQUENCE [LARGE SCALE GENOMIC DNA]</scope>
    <source>
        <strain evidence="3">CBS 10117</strain>
    </source>
</reference>
<reference evidence="4" key="2">
    <citation type="submission" date="2013-07" db="EMBL/GenBank/DDBJ databases">
        <authorList>
            <consortium name="The Broad Institute Genome Sequencing Platform"/>
            <person name="Cuomo C."/>
            <person name="Litvintseva A."/>
            <person name="Chen Y."/>
            <person name="Heitman J."/>
            <person name="Sun S."/>
            <person name="Springer D."/>
            <person name="Dromer F."/>
            <person name="Young S.K."/>
            <person name="Zeng Q."/>
            <person name="Gargeya S."/>
            <person name="Fitzgerald M."/>
            <person name="Abouelleil A."/>
            <person name="Alvarado L."/>
            <person name="Berlin A.M."/>
            <person name="Chapman S.B."/>
            <person name="Dewar J."/>
            <person name="Goldberg J."/>
            <person name="Griggs A."/>
            <person name="Gujja S."/>
            <person name="Hansen M."/>
            <person name="Howarth C."/>
            <person name="Imamovic A."/>
            <person name="Larimer J."/>
            <person name="McCowan C."/>
            <person name="Murphy C."/>
            <person name="Pearson M."/>
            <person name="Priest M."/>
            <person name="Roberts A."/>
            <person name="Saif S."/>
            <person name="Shea T."/>
            <person name="Sykes S."/>
            <person name="Wortman J."/>
            <person name="Nusbaum C."/>
            <person name="Birren B."/>
        </authorList>
    </citation>
    <scope>NUCLEOTIDE SEQUENCE</scope>
    <source>
        <strain evidence="4">CBS 10117</strain>
    </source>
</reference>
<organism evidence="3">
    <name type="scientific">Kwoniella dejecticola CBS 10117</name>
    <dbReference type="NCBI Taxonomy" id="1296121"/>
    <lineage>
        <taxon>Eukaryota</taxon>
        <taxon>Fungi</taxon>
        <taxon>Dikarya</taxon>
        <taxon>Basidiomycota</taxon>
        <taxon>Agaricomycotina</taxon>
        <taxon>Tremellomycetes</taxon>
        <taxon>Tremellales</taxon>
        <taxon>Cryptococcaceae</taxon>
        <taxon>Kwoniella</taxon>
    </lineage>
</organism>
<dbReference type="SUPFAM" id="SSF51197">
    <property type="entry name" value="Clavaminate synthase-like"/>
    <property type="match status" value="1"/>
</dbReference>
<dbReference type="EMBL" id="KI894036">
    <property type="protein sequence ID" value="OBR82107.1"/>
    <property type="molecule type" value="Genomic_DNA"/>
</dbReference>
<evidence type="ECO:0000313" key="3">
    <source>
        <dbReference type="EMBL" id="OBR82107.1"/>
    </source>
</evidence>
<dbReference type="PANTHER" id="PTHR47990">
    <property type="entry name" value="2-OXOGLUTARATE (2OG) AND FE(II)-DEPENDENT OXYGENASE SUPERFAMILY PROTEIN-RELATED"/>
    <property type="match status" value="1"/>
</dbReference>
<evidence type="ECO:0000259" key="2">
    <source>
        <dbReference type="Pfam" id="PF14226"/>
    </source>
</evidence>
<dbReference type="GeneID" id="28971720"/>
<evidence type="ECO:0008006" key="6">
    <source>
        <dbReference type="Google" id="ProtNLM"/>
    </source>
</evidence>
<evidence type="ECO:0000259" key="1">
    <source>
        <dbReference type="Pfam" id="PF03171"/>
    </source>
</evidence>
<dbReference type="Pfam" id="PF03171">
    <property type="entry name" value="2OG-FeII_Oxy"/>
    <property type="match status" value="1"/>
</dbReference>
<feature type="domain" description="Non-haem dioxygenase N-terminal" evidence="2">
    <location>
        <begin position="54"/>
        <end position="159"/>
    </location>
</feature>
<reference evidence="4" key="3">
    <citation type="submission" date="2024-02" db="EMBL/GenBank/DDBJ databases">
        <title>Comparative genomics of Cryptococcus and Kwoniella reveals pathogenesis evolution and contrasting modes of karyotype evolution via chromosome fusion or intercentromeric recombination.</title>
        <authorList>
            <person name="Coelho M.A."/>
            <person name="David-Palma M."/>
            <person name="Shea T."/>
            <person name="Bowers K."/>
            <person name="McGinley-Smith S."/>
            <person name="Mohammad A.W."/>
            <person name="Gnirke A."/>
            <person name="Yurkov A.M."/>
            <person name="Nowrousian M."/>
            <person name="Sun S."/>
            <person name="Cuomo C.A."/>
            <person name="Heitman J."/>
        </authorList>
    </citation>
    <scope>NUCLEOTIDE SEQUENCE</scope>
    <source>
        <strain evidence="4">CBS 10117</strain>
    </source>
</reference>
<dbReference type="EMBL" id="CP144539">
    <property type="protein sequence ID" value="WWC65412.1"/>
    <property type="molecule type" value="Genomic_DNA"/>
</dbReference>
<dbReference type="InterPro" id="IPR044861">
    <property type="entry name" value="IPNS-like_FE2OG_OXY"/>
</dbReference>
<dbReference type="InterPro" id="IPR050231">
    <property type="entry name" value="Iron_ascorbate_oxido_reductase"/>
</dbReference>
<evidence type="ECO:0000313" key="4">
    <source>
        <dbReference type="EMBL" id="WWC65412.1"/>
    </source>
</evidence>
<dbReference type="InterPro" id="IPR026992">
    <property type="entry name" value="DIOX_N"/>
</dbReference>
<feature type="domain" description="Isopenicillin N synthase-like Fe(2+) 2OG dioxygenase" evidence="1">
    <location>
        <begin position="240"/>
        <end position="321"/>
    </location>
</feature>
<dbReference type="InterPro" id="IPR027443">
    <property type="entry name" value="IPNS-like_sf"/>
</dbReference>
<dbReference type="PRINTS" id="PR00682">
    <property type="entry name" value="IPNSYNTHASE"/>
</dbReference>
<dbReference type="Pfam" id="PF14226">
    <property type="entry name" value="DIOX_N"/>
    <property type="match status" value="1"/>
</dbReference>
<name>A0A1A5ZWC4_9TREE</name>
<dbReference type="KEGG" id="kdj:28971720"/>
<dbReference type="Gene3D" id="2.60.120.330">
    <property type="entry name" value="B-lactam Antibiotic, Isopenicillin N Synthase, Chain"/>
    <property type="match status" value="1"/>
</dbReference>
<sequence length="399" mass="45299">MSPVATYEPSSTTSTIESLKAQAQVQDTKKLDIPPWVRPPLTKAELPWAELEEIDLRLLDSSDPEVRQKLIAATKKALTVDGFLFVTGTGVSSEVLERNLAIAQYAITGIPFDEKLPYAAKLEEGSYAGYKLRGIWKRDGGVPDNIEHYNLESSSFENAETHHPAKLLPLIPEIKAFAEHTYFYVVYRILKLVSLALELPEDYLWGLHDQNGTLGHACQRFMGYFPRDEGDEKATEGIWSKGHTDYNSISLLYSQPISALQILTPQNEWRWVKHVEGAVVVNTADALEFLTGGVFKATRHRVIRPPTDQADIIRYILIHFARVRRDLELNPLWDSPLVKEKGKNAFQDRIDAGGTAPTQDEWLRERIRRTGHELYDNNKKTAQGRVEEEVLGRKVEYYV</sequence>
<dbReference type="Proteomes" id="UP000078595">
    <property type="component" value="Chromosome 10"/>
</dbReference>
<dbReference type="OrthoDB" id="406156at2759"/>
<dbReference type="AlphaFoldDB" id="A0A1A5ZWC4"/>
<protein>
    <recommendedName>
        <fullName evidence="6">Flavonol synthase</fullName>
    </recommendedName>
</protein>
<dbReference type="RefSeq" id="XP_018259949.1">
    <property type="nucleotide sequence ID" value="XM_018411281.1"/>
</dbReference>
<evidence type="ECO:0000313" key="5">
    <source>
        <dbReference type="Proteomes" id="UP000078595"/>
    </source>
</evidence>
<accession>A0A1A5ZWC4</accession>